<evidence type="ECO:0000256" key="5">
    <source>
        <dbReference type="ARBA" id="ARBA00023163"/>
    </source>
</evidence>
<accession>A0ABD2Z825</accession>
<organism evidence="9 10">
    <name type="scientific">Cinchona calisaya</name>
    <dbReference type="NCBI Taxonomy" id="153742"/>
    <lineage>
        <taxon>Eukaryota</taxon>
        <taxon>Viridiplantae</taxon>
        <taxon>Streptophyta</taxon>
        <taxon>Embryophyta</taxon>
        <taxon>Tracheophyta</taxon>
        <taxon>Spermatophyta</taxon>
        <taxon>Magnoliopsida</taxon>
        <taxon>eudicotyledons</taxon>
        <taxon>Gunneridae</taxon>
        <taxon>Pentapetalae</taxon>
        <taxon>asterids</taxon>
        <taxon>lamiids</taxon>
        <taxon>Gentianales</taxon>
        <taxon>Rubiaceae</taxon>
        <taxon>Cinchonoideae</taxon>
        <taxon>Cinchoneae</taxon>
        <taxon>Cinchona</taxon>
    </lineage>
</organism>
<dbReference type="PANTHER" id="PTHR31100">
    <property type="entry name" value="AT-HOOK MOTIF NUCLEAR-LOCALIZED PROTEIN 15"/>
    <property type="match status" value="1"/>
</dbReference>
<dbReference type="GO" id="GO:0005634">
    <property type="term" value="C:nucleus"/>
    <property type="evidence" value="ECO:0007669"/>
    <property type="project" value="UniProtKB-SubCell"/>
</dbReference>
<evidence type="ECO:0000256" key="1">
    <source>
        <dbReference type="ARBA" id="ARBA00003687"/>
    </source>
</evidence>
<evidence type="ECO:0000259" key="8">
    <source>
        <dbReference type="PROSITE" id="PS51742"/>
    </source>
</evidence>
<dbReference type="AlphaFoldDB" id="A0ABD2Z825"/>
<dbReference type="Pfam" id="PF03479">
    <property type="entry name" value="PCC"/>
    <property type="match status" value="1"/>
</dbReference>
<feature type="region of interest" description="Disordered" evidence="7">
    <location>
        <begin position="253"/>
        <end position="286"/>
    </location>
</feature>
<dbReference type="FunFam" id="3.30.1330.80:FF:000006">
    <property type="entry name" value="AT-hook motif nuclear-localized protein"/>
    <property type="match status" value="1"/>
</dbReference>
<evidence type="ECO:0000256" key="2">
    <source>
        <dbReference type="ARBA" id="ARBA00004123"/>
    </source>
</evidence>
<feature type="domain" description="PPC" evidence="8">
    <location>
        <begin position="121"/>
        <end position="263"/>
    </location>
</feature>
<evidence type="ECO:0000313" key="9">
    <source>
        <dbReference type="EMBL" id="KAL3514262.1"/>
    </source>
</evidence>
<proteinExistence type="predicted"/>
<feature type="region of interest" description="Disordered" evidence="7">
    <location>
        <begin position="1"/>
        <end position="90"/>
    </location>
</feature>
<dbReference type="CDD" id="cd11378">
    <property type="entry name" value="DUF296"/>
    <property type="match status" value="1"/>
</dbReference>
<evidence type="ECO:0000256" key="4">
    <source>
        <dbReference type="ARBA" id="ARBA00023125"/>
    </source>
</evidence>
<dbReference type="EMBL" id="JBJUIK010000011">
    <property type="protein sequence ID" value="KAL3514262.1"/>
    <property type="molecule type" value="Genomic_DNA"/>
</dbReference>
<evidence type="ECO:0000313" key="10">
    <source>
        <dbReference type="Proteomes" id="UP001630127"/>
    </source>
</evidence>
<dbReference type="Proteomes" id="UP001630127">
    <property type="component" value="Unassembled WGS sequence"/>
</dbReference>
<dbReference type="PROSITE" id="PS51742">
    <property type="entry name" value="PPC"/>
    <property type="match status" value="1"/>
</dbReference>
<name>A0ABD2Z825_9GENT</name>
<dbReference type="InterPro" id="IPR005175">
    <property type="entry name" value="PPC_dom"/>
</dbReference>
<feature type="compositionally biased region" description="Low complexity" evidence="7">
    <location>
        <begin position="66"/>
        <end position="83"/>
    </location>
</feature>
<protein>
    <recommendedName>
        <fullName evidence="8">PPC domain-containing protein</fullName>
    </recommendedName>
</protein>
<sequence length="321" mass="33905">MKRDYAKEEKDKQCNPIFSKLHQTQKFHHHQPPPPPPQSQPTTLLHHSFNLRKCQTSEEGDSHRSPTTTTPTPKTKTIFLPTPSSGNDGATIEVVRRPRGRPPGSKNRPRAPFIITRDAAEPCMSPYILEIPGGVDMLETIKSFCVKRSTGLCIFNASGTVSNITLRQPSTTATPSATATFHGCFDILSLSATILSHPSSSAALTNGGFTISFAGPQGQVVGGAVEGSLFTAGTVYIIAASFNSPSFHRLPLEEDERNSNSASAGGGSEGQHPPSPPTASGGGGGGVESCGGVSLYTCQLPSDVIWVPTARQPSAQHPPPC</sequence>
<dbReference type="GO" id="GO:0003677">
    <property type="term" value="F:DNA binding"/>
    <property type="evidence" value="ECO:0007669"/>
    <property type="project" value="UniProtKB-KW"/>
</dbReference>
<keyword evidence="5" id="KW-0804">Transcription</keyword>
<feature type="compositionally biased region" description="Basic and acidic residues" evidence="7">
    <location>
        <begin position="1"/>
        <end position="13"/>
    </location>
</feature>
<dbReference type="SUPFAM" id="SSF117856">
    <property type="entry name" value="AF0104/ALDC/Ptd012-like"/>
    <property type="match status" value="1"/>
</dbReference>
<keyword evidence="3" id="KW-0805">Transcription regulation</keyword>
<comment type="function">
    <text evidence="1">Transcription factor that specifically binds AT-rich DNA sequences related to the nuclear matrix attachment regions (MARs).</text>
</comment>
<dbReference type="PANTHER" id="PTHR31100:SF69">
    <property type="entry name" value="AT-HOOK MOTIF NUCLEAR-LOCALIZED PROTEIN 17-RELATED"/>
    <property type="match status" value="1"/>
</dbReference>
<evidence type="ECO:0000256" key="7">
    <source>
        <dbReference type="SAM" id="MobiDB-lite"/>
    </source>
</evidence>
<reference evidence="9 10" key="1">
    <citation type="submission" date="2024-11" db="EMBL/GenBank/DDBJ databases">
        <title>A near-complete genome assembly of Cinchona calisaya.</title>
        <authorList>
            <person name="Lian D.C."/>
            <person name="Zhao X.W."/>
            <person name="Wei L."/>
        </authorList>
    </citation>
    <scope>NUCLEOTIDE SEQUENCE [LARGE SCALE GENOMIC DNA]</scope>
    <source>
        <tissue evidence="9">Nenye</tissue>
    </source>
</reference>
<evidence type="ECO:0000256" key="3">
    <source>
        <dbReference type="ARBA" id="ARBA00023015"/>
    </source>
</evidence>
<comment type="subcellular location">
    <subcellularLocation>
        <location evidence="2">Nucleus</location>
    </subcellularLocation>
</comment>
<keyword evidence="10" id="KW-1185">Reference proteome</keyword>
<gene>
    <name evidence="9" type="ORF">ACH5RR_026979</name>
</gene>
<dbReference type="InterPro" id="IPR014476">
    <property type="entry name" value="AHL15-29"/>
</dbReference>
<keyword evidence="4" id="KW-0238">DNA-binding</keyword>
<comment type="caution">
    <text evidence="9">The sequence shown here is derived from an EMBL/GenBank/DDBJ whole genome shotgun (WGS) entry which is preliminary data.</text>
</comment>
<evidence type="ECO:0000256" key="6">
    <source>
        <dbReference type="ARBA" id="ARBA00023242"/>
    </source>
</evidence>
<keyword evidence="6" id="KW-0539">Nucleus</keyword>
<dbReference type="Gene3D" id="3.30.1330.80">
    <property type="entry name" value="Hypothetical protein, similar to alpha- acetolactate decarboxylase, domain 2"/>
    <property type="match status" value="1"/>
</dbReference>